<evidence type="ECO:0000313" key="9">
    <source>
        <dbReference type="Proteomes" id="UP000683360"/>
    </source>
</evidence>
<dbReference type="Proteomes" id="UP000683360">
    <property type="component" value="Unassembled WGS sequence"/>
</dbReference>
<name>A0A8S3SS01_MYTED</name>
<comment type="subcellular location">
    <subcellularLocation>
        <location evidence="1">Membrane</location>
        <topology evidence="1">Single-pass type I membrane protein</topology>
    </subcellularLocation>
</comment>
<evidence type="ECO:0000256" key="5">
    <source>
        <dbReference type="ARBA" id="ARBA00023319"/>
    </source>
</evidence>
<proteinExistence type="predicted"/>
<accession>A0A8S3SS01</accession>
<dbReference type="GO" id="GO:0005911">
    <property type="term" value="C:cell-cell junction"/>
    <property type="evidence" value="ECO:0007669"/>
    <property type="project" value="TreeGrafter"/>
</dbReference>
<evidence type="ECO:0000256" key="4">
    <source>
        <dbReference type="ARBA" id="ARBA00023180"/>
    </source>
</evidence>
<feature type="domain" description="Ig-like" evidence="7">
    <location>
        <begin position="115"/>
        <end position="202"/>
    </location>
</feature>
<evidence type="ECO:0000256" key="6">
    <source>
        <dbReference type="SAM" id="SignalP"/>
    </source>
</evidence>
<keyword evidence="5" id="KW-0393">Immunoglobulin domain</keyword>
<dbReference type="PANTHER" id="PTHR11640:SF31">
    <property type="entry name" value="IRREGULAR CHIASM C-ROUGHEST PROTEIN-RELATED"/>
    <property type="match status" value="1"/>
</dbReference>
<keyword evidence="9" id="KW-1185">Reference proteome</keyword>
<sequence length="345" mass="39266">MDILVHLCTVLVAYSILKQVYAVKNSMVYVEKSLTATLKCPMKPVLYWKDYKGTIYSFDLTVNDMEFMNINITKDYNLVIHHVSSVDERTYICEMLDQDQIVRIFNITLVISKDPTDIRIQNLTNLKEVVANEGEQIQLTCTVNGGIPAESLKWFLDQQLIAVGGPKILIHELTVKRSNDGQNFTCVAMNNITNTTLKKTISLHVYLKPKVKNRVGIGVANITVTVKFRPTVIVHHKNYTTQLEKAKRILLKVESYPEPSASWAKSAGGKLGVWNVSKYEDLQLLNTYDCTFYLESSIKPTNEEHFGLYMVAIRNDIGSIELPVQLHVERILGKYSAKKVLKYEK</sequence>
<feature type="chain" id="PRO_5035892986" description="Ig-like domain-containing protein" evidence="6">
    <location>
        <begin position="23"/>
        <end position="345"/>
    </location>
</feature>
<comment type="caution">
    <text evidence="8">The sequence shown here is derived from an EMBL/GenBank/DDBJ whole genome shotgun (WGS) entry which is preliminary data.</text>
</comment>
<dbReference type="AlphaFoldDB" id="A0A8S3SS01"/>
<keyword evidence="6" id="KW-0732">Signal</keyword>
<dbReference type="InterPro" id="IPR013098">
    <property type="entry name" value="Ig_I-set"/>
</dbReference>
<dbReference type="PANTHER" id="PTHR11640">
    <property type="entry name" value="NEPHRIN"/>
    <property type="match status" value="1"/>
</dbReference>
<dbReference type="EMBL" id="CAJPWZ010001627">
    <property type="protein sequence ID" value="CAG2219318.1"/>
    <property type="molecule type" value="Genomic_DNA"/>
</dbReference>
<dbReference type="GO" id="GO:0050839">
    <property type="term" value="F:cell adhesion molecule binding"/>
    <property type="evidence" value="ECO:0007669"/>
    <property type="project" value="TreeGrafter"/>
</dbReference>
<keyword evidence="3" id="KW-1015">Disulfide bond</keyword>
<dbReference type="InterPro" id="IPR013783">
    <property type="entry name" value="Ig-like_fold"/>
</dbReference>
<dbReference type="GO" id="GO:0005886">
    <property type="term" value="C:plasma membrane"/>
    <property type="evidence" value="ECO:0007669"/>
    <property type="project" value="TreeGrafter"/>
</dbReference>
<dbReference type="Pfam" id="PF07679">
    <property type="entry name" value="I-set"/>
    <property type="match status" value="1"/>
</dbReference>
<evidence type="ECO:0000313" key="8">
    <source>
        <dbReference type="EMBL" id="CAG2219318.1"/>
    </source>
</evidence>
<dbReference type="GO" id="GO:0098609">
    <property type="term" value="P:cell-cell adhesion"/>
    <property type="evidence" value="ECO:0007669"/>
    <property type="project" value="TreeGrafter"/>
</dbReference>
<organism evidence="8 9">
    <name type="scientific">Mytilus edulis</name>
    <name type="common">Blue mussel</name>
    <dbReference type="NCBI Taxonomy" id="6550"/>
    <lineage>
        <taxon>Eukaryota</taxon>
        <taxon>Metazoa</taxon>
        <taxon>Spiralia</taxon>
        <taxon>Lophotrochozoa</taxon>
        <taxon>Mollusca</taxon>
        <taxon>Bivalvia</taxon>
        <taxon>Autobranchia</taxon>
        <taxon>Pteriomorphia</taxon>
        <taxon>Mytilida</taxon>
        <taxon>Mytiloidea</taxon>
        <taxon>Mytilidae</taxon>
        <taxon>Mytilinae</taxon>
        <taxon>Mytilus</taxon>
    </lineage>
</organism>
<gene>
    <name evidence="8" type="ORF">MEDL_32877</name>
</gene>
<dbReference type="SMART" id="SM00409">
    <property type="entry name" value="IG"/>
    <property type="match status" value="2"/>
</dbReference>
<dbReference type="InterPro" id="IPR051275">
    <property type="entry name" value="Cell_adhesion_signaling"/>
</dbReference>
<protein>
    <recommendedName>
        <fullName evidence="7">Ig-like domain-containing protein</fullName>
    </recommendedName>
</protein>
<evidence type="ECO:0000256" key="3">
    <source>
        <dbReference type="ARBA" id="ARBA00023157"/>
    </source>
</evidence>
<dbReference type="SUPFAM" id="SSF48726">
    <property type="entry name" value="Immunoglobulin"/>
    <property type="match status" value="2"/>
</dbReference>
<keyword evidence="4" id="KW-0325">Glycoprotein</keyword>
<dbReference type="PROSITE" id="PS50835">
    <property type="entry name" value="IG_LIKE"/>
    <property type="match status" value="1"/>
</dbReference>
<evidence type="ECO:0000256" key="1">
    <source>
        <dbReference type="ARBA" id="ARBA00004479"/>
    </source>
</evidence>
<dbReference type="Gene3D" id="2.60.40.10">
    <property type="entry name" value="Immunoglobulins"/>
    <property type="match status" value="2"/>
</dbReference>
<dbReference type="InterPro" id="IPR003599">
    <property type="entry name" value="Ig_sub"/>
</dbReference>
<dbReference type="InterPro" id="IPR007110">
    <property type="entry name" value="Ig-like_dom"/>
</dbReference>
<feature type="signal peptide" evidence="6">
    <location>
        <begin position="1"/>
        <end position="22"/>
    </location>
</feature>
<evidence type="ECO:0000259" key="7">
    <source>
        <dbReference type="PROSITE" id="PS50835"/>
    </source>
</evidence>
<evidence type="ECO:0000256" key="2">
    <source>
        <dbReference type="ARBA" id="ARBA00023136"/>
    </source>
</evidence>
<dbReference type="InterPro" id="IPR036179">
    <property type="entry name" value="Ig-like_dom_sf"/>
</dbReference>
<keyword evidence="2" id="KW-0472">Membrane</keyword>
<reference evidence="8" key="1">
    <citation type="submission" date="2021-03" db="EMBL/GenBank/DDBJ databases">
        <authorList>
            <person name="Bekaert M."/>
        </authorList>
    </citation>
    <scope>NUCLEOTIDE SEQUENCE</scope>
</reference>